<evidence type="ECO:0000313" key="2">
    <source>
        <dbReference type="EMBL" id="KAG7536900.1"/>
    </source>
</evidence>
<feature type="region of interest" description="Disordered" evidence="1">
    <location>
        <begin position="123"/>
        <end position="204"/>
    </location>
</feature>
<accession>A0A8T1XQN7</accession>
<reference evidence="2 3" key="1">
    <citation type="submission" date="2020-12" db="EMBL/GenBank/DDBJ databases">
        <title>Concerted genomic and epigenomic changes stabilize Arabidopsis allopolyploids.</title>
        <authorList>
            <person name="Chen Z."/>
        </authorList>
    </citation>
    <scope>NUCLEOTIDE SEQUENCE [LARGE SCALE GENOMIC DNA]</scope>
    <source>
        <strain evidence="2">As9502</strain>
        <tissue evidence="2">Leaf</tissue>
    </source>
</reference>
<feature type="region of interest" description="Disordered" evidence="1">
    <location>
        <begin position="216"/>
        <end position="235"/>
    </location>
</feature>
<dbReference type="Proteomes" id="UP000694251">
    <property type="component" value="Chromosome 13"/>
</dbReference>
<gene>
    <name evidence="2" type="ORF">ISN44_As13g008240</name>
</gene>
<feature type="compositionally biased region" description="Polar residues" evidence="1">
    <location>
        <begin position="1"/>
        <end position="26"/>
    </location>
</feature>
<feature type="compositionally biased region" description="Basic and acidic residues" evidence="1">
    <location>
        <begin position="27"/>
        <end position="39"/>
    </location>
</feature>
<protein>
    <submittedName>
        <fullName evidence="2">Uncharacterized protein</fullName>
    </submittedName>
</protein>
<sequence>MNQDETNAENQTQEVTQDINSSGENNAQHEDPSLQRDTEDGGVNAENRDDSRPTLAQDYSGGIVLMEEVEVFYKNEWKKGEVRAIRPKKLHVLMKDLGEEYMFTFDKIRYSWRWEEQQLLKEKEKGEQSLKEKEKGEQSPKEKEKGGNKLKRIKTPSFDLKIVTPPEEKADEKGNKRQDDNTLADNHLKRMKKRKLESRGNDQQILRRSNRVATPSQPLVTPYKAPRNPAASRHPIFDPLLSPTFDMVEELMAWKESKKTETSIDQQCLQPLTPQWFDELGKPGTYLRATHINAALTMMCMQRDRDPTFFRNRRLPRASFMTIEFMKNLADCHSAFKKDKMGYEFPVELTDVVKGEMSPNKKWGEEI</sequence>
<feature type="region of interest" description="Disordered" evidence="1">
    <location>
        <begin position="1"/>
        <end position="60"/>
    </location>
</feature>
<comment type="caution">
    <text evidence="2">The sequence shown here is derived from an EMBL/GenBank/DDBJ whole genome shotgun (WGS) entry which is preliminary data.</text>
</comment>
<dbReference type="EMBL" id="JAEFBJ010000013">
    <property type="protein sequence ID" value="KAG7536900.1"/>
    <property type="molecule type" value="Genomic_DNA"/>
</dbReference>
<name>A0A8T1XQN7_ARASU</name>
<organism evidence="2 3">
    <name type="scientific">Arabidopsis suecica</name>
    <name type="common">Swedish thale-cress</name>
    <name type="synonym">Cardaminopsis suecica</name>
    <dbReference type="NCBI Taxonomy" id="45249"/>
    <lineage>
        <taxon>Eukaryota</taxon>
        <taxon>Viridiplantae</taxon>
        <taxon>Streptophyta</taxon>
        <taxon>Embryophyta</taxon>
        <taxon>Tracheophyta</taxon>
        <taxon>Spermatophyta</taxon>
        <taxon>Magnoliopsida</taxon>
        <taxon>eudicotyledons</taxon>
        <taxon>Gunneridae</taxon>
        <taxon>Pentapetalae</taxon>
        <taxon>rosids</taxon>
        <taxon>malvids</taxon>
        <taxon>Brassicales</taxon>
        <taxon>Brassicaceae</taxon>
        <taxon>Camelineae</taxon>
        <taxon>Arabidopsis</taxon>
    </lineage>
</organism>
<proteinExistence type="predicted"/>
<feature type="compositionally biased region" description="Basic and acidic residues" evidence="1">
    <location>
        <begin position="166"/>
        <end position="180"/>
    </location>
</feature>
<keyword evidence="3" id="KW-1185">Reference proteome</keyword>
<dbReference type="OrthoDB" id="1059983at2759"/>
<dbReference type="EMBL" id="JAEFBJ010000013">
    <property type="protein sequence ID" value="KAG7536901.1"/>
    <property type="molecule type" value="Genomic_DNA"/>
</dbReference>
<evidence type="ECO:0000256" key="1">
    <source>
        <dbReference type="SAM" id="MobiDB-lite"/>
    </source>
</evidence>
<feature type="compositionally biased region" description="Basic and acidic residues" evidence="1">
    <location>
        <begin position="123"/>
        <end position="147"/>
    </location>
</feature>
<evidence type="ECO:0000313" key="3">
    <source>
        <dbReference type="Proteomes" id="UP000694251"/>
    </source>
</evidence>
<dbReference type="AlphaFoldDB" id="A0A8T1XQN7"/>